<comment type="caution">
    <text evidence="1">The sequence shown here is derived from an EMBL/GenBank/DDBJ whole genome shotgun (WGS) entry which is preliminary data.</text>
</comment>
<gene>
    <name evidence="1" type="ORF">TorRG33x02_123060</name>
</gene>
<dbReference type="AlphaFoldDB" id="A0A2P5F2G6"/>
<accession>A0A2P5F2G6</accession>
<evidence type="ECO:0000313" key="1">
    <source>
        <dbReference type="EMBL" id="PON91975.1"/>
    </source>
</evidence>
<proteinExistence type="predicted"/>
<reference evidence="2" key="1">
    <citation type="submission" date="2016-06" db="EMBL/GenBank/DDBJ databases">
        <title>Parallel loss of symbiosis genes in relatives of nitrogen-fixing non-legume Parasponia.</title>
        <authorList>
            <person name="Van Velzen R."/>
            <person name="Holmer R."/>
            <person name="Bu F."/>
            <person name="Rutten L."/>
            <person name="Van Zeijl A."/>
            <person name="Liu W."/>
            <person name="Santuari L."/>
            <person name="Cao Q."/>
            <person name="Sharma T."/>
            <person name="Shen D."/>
            <person name="Roswanjaya Y."/>
            <person name="Wardhani T."/>
            <person name="Kalhor M.S."/>
            <person name="Jansen J."/>
            <person name="Van den Hoogen J."/>
            <person name="Gungor B."/>
            <person name="Hartog M."/>
            <person name="Hontelez J."/>
            <person name="Verver J."/>
            <person name="Yang W.-C."/>
            <person name="Schijlen E."/>
            <person name="Repin R."/>
            <person name="Schilthuizen M."/>
            <person name="Schranz E."/>
            <person name="Heidstra R."/>
            <person name="Miyata K."/>
            <person name="Fedorova E."/>
            <person name="Kohlen W."/>
            <person name="Bisseling T."/>
            <person name="Smit S."/>
            <person name="Geurts R."/>
        </authorList>
    </citation>
    <scope>NUCLEOTIDE SEQUENCE [LARGE SCALE GENOMIC DNA]</scope>
    <source>
        <strain evidence="2">cv. RG33-2</strain>
    </source>
</reference>
<sequence length="116" mass="13466">MGYQMTKVERDFPFIILKELEANDVSNTFNVPKCLVNRLKNFYDKPANIWLSLSGQFVTGIQVVYQLDGLLFNGADWEVVVGRYKLKEKHLMEFIDIRLRSLERQFASNEDVSSGK</sequence>
<name>A0A2P5F2G6_TREOI</name>
<dbReference type="InParanoid" id="A0A2P5F2G6"/>
<dbReference type="Proteomes" id="UP000237000">
    <property type="component" value="Unassembled WGS sequence"/>
</dbReference>
<evidence type="ECO:0000313" key="2">
    <source>
        <dbReference type="Proteomes" id="UP000237000"/>
    </source>
</evidence>
<protein>
    <submittedName>
        <fullName evidence="1">Uncharacterized protein</fullName>
    </submittedName>
</protein>
<keyword evidence="2" id="KW-1185">Reference proteome</keyword>
<dbReference type="EMBL" id="JXTC01000070">
    <property type="protein sequence ID" value="PON91975.1"/>
    <property type="molecule type" value="Genomic_DNA"/>
</dbReference>
<organism evidence="1 2">
    <name type="scientific">Trema orientale</name>
    <name type="common">Charcoal tree</name>
    <name type="synonym">Celtis orientalis</name>
    <dbReference type="NCBI Taxonomy" id="63057"/>
    <lineage>
        <taxon>Eukaryota</taxon>
        <taxon>Viridiplantae</taxon>
        <taxon>Streptophyta</taxon>
        <taxon>Embryophyta</taxon>
        <taxon>Tracheophyta</taxon>
        <taxon>Spermatophyta</taxon>
        <taxon>Magnoliopsida</taxon>
        <taxon>eudicotyledons</taxon>
        <taxon>Gunneridae</taxon>
        <taxon>Pentapetalae</taxon>
        <taxon>rosids</taxon>
        <taxon>fabids</taxon>
        <taxon>Rosales</taxon>
        <taxon>Cannabaceae</taxon>
        <taxon>Trema</taxon>
    </lineage>
</organism>